<accession>A0ABT2MSG0</accession>
<comment type="caution">
    <text evidence="1">The sequence shown here is derived from an EMBL/GenBank/DDBJ whole genome shotgun (WGS) entry which is preliminary data.</text>
</comment>
<gene>
    <name evidence="1" type="ORF">NG799_15185</name>
</gene>
<keyword evidence="2" id="KW-1185">Reference proteome</keyword>
<evidence type="ECO:0000313" key="2">
    <source>
        <dbReference type="Proteomes" id="UP001525890"/>
    </source>
</evidence>
<protein>
    <submittedName>
        <fullName evidence="1">Uncharacterized protein</fullName>
    </submittedName>
</protein>
<dbReference type="Proteomes" id="UP001525890">
    <property type="component" value="Unassembled WGS sequence"/>
</dbReference>
<name>A0ABT2MSG0_9CYAN</name>
<dbReference type="EMBL" id="JAMXFF010000022">
    <property type="protein sequence ID" value="MCT7967684.1"/>
    <property type="molecule type" value="Genomic_DNA"/>
</dbReference>
<dbReference type="RefSeq" id="WP_368007253.1">
    <property type="nucleotide sequence ID" value="NZ_JAMXFF010000022.1"/>
</dbReference>
<organism evidence="1 2">
    <name type="scientific">Laspinema palackyanum D2a</name>
    <dbReference type="NCBI Taxonomy" id="2953684"/>
    <lineage>
        <taxon>Bacteria</taxon>
        <taxon>Bacillati</taxon>
        <taxon>Cyanobacteriota</taxon>
        <taxon>Cyanophyceae</taxon>
        <taxon>Oscillatoriophycideae</taxon>
        <taxon>Oscillatoriales</taxon>
        <taxon>Laspinemataceae</taxon>
        <taxon>Laspinema</taxon>
        <taxon>Laspinema palackyanum</taxon>
    </lineage>
</organism>
<evidence type="ECO:0000313" key="1">
    <source>
        <dbReference type="EMBL" id="MCT7967684.1"/>
    </source>
</evidence>
<sequence>MERRSAIACNRANRVELTDESIDPSVLGPIAFRFCTINGIISIGLINSAPTLNLFVQMPPRGNRAHIYIDGSGNSP</sequence>
<reference evidence="1 2" key="1">
    <citation type="journal article" date="2022" name="Front. Microbiol.">
        <title>High genomic differentiation and limited gene flow indicate recent cryptic speciation within the genus Laspinema (cyanobacteria).</title>
        <authorList>
            <person name="Stanojkovic A."/>
            <person name="Skoupy S."/>
            <person name="Skaloud P."/>
            <person name="Dvorak P."/>
        </authorList>
    </citation>
    <scope>NUCLEOTIDE SEQUENCE [LARGE SCALE GENOMIC DNA]</scope>
    <source>
        <strain evidence="1 2">D2a</strain>
    </source>
</reference>
<proteinExistence type="predicted"/>